<sequence>MNQTIKSGTEAKRDQTKKGRADTPTPTRKSIKNKGVKLCETEEETEKSESGRESSEEESEESEEETVKPVCREETTETEGLETEESSAEDTVVSDTDESTEGQEDKESEIEPPQHEKKLEDKPVQDRKQWQKEPVSTSEELQDEGRSESVSSDGGESEKVTSRKRLSPKKAFTTPSLSLTTNIPGPAGHLKSKMFKNRKNQADEKADHFKTPEKPQKLTKAEKKKAEKAEKAAKQKAEKEEKKRGKGKQKASAAEGRTQLLKRDSLGRAEAAKNKSQKLANQTKTSIKDNDGSSSSLETQGAEAVSTSSKIPKGPSRILLLKGKHLKACLNVEKQECDKVEEQDGDVQEAKQESRKNIDLVLGTVNMASVRHRTNKMLEKSGQEGAKDKISVTTNDCLITHRKSATTLSRVSGWIRGKMPKGGNMRSKVKVMTQAIGVSRWLPLQAIHQREGATGSKRSLLKHRMVMSMASKASLAGKKNQASTSGAKGQIAVTEDKQAGESGDEPQSTSPPAAIVFPRMNKLSLGMGKAKRDLPSQLAQLPLPAQPNSFTPGSSTTEKGPNEPSKPPKPGARLVLPVKPDLTLLRSIKTPGASAANPGRDVSTNDSTAEHGTTSDTSNEDRRRKEALESSNGRSALQEARAKLGNNQFKLTKLSKPVASGGLEALRRDGVTHTERGAGPGATRVRVDGPECREPVRLTADPARVESGGVSFYEEEADREVAQLMGEGGLYPVGPPERHWTGTAKMSGDPQDWLRADNLLPHQTVEKLTKWTVYGDGDQAKTVPFHKGRGPWVSEDPTQDMLESRLNNTKVVMPGSDQAVEVDAVDNLSQLEEVCESAVLLNLKKRFQRDSIYTYIGNMLLSINPFKPLNIYTEDLREQYQGKEQHRNPPHVYAIADSAFNLSQSSTQEQCIVISGQSGSGKTEATKLIVHYLSSMYQGRNDNLRQPTDVLPILESFGNAKTILNNNSSRFGKYLHIHILQGVVVGTSLSKYLLEKSRVVFQAREERNFHVFYELLAGMNDWDKQKLYLQGAETYCYLNQGGACDLKGKLDNQDFLLLVKCFEIIGLHAEQISTVWAILSSVLQLGNICFSSYESESFEVARIFSEAEARRVGSLLQVSSEALQTVITHRVTETPYDRIYCPLSVESAIESRDAIAKALYSVLFDWLLEQINDWLSPREMDGTVGVVDLYGFEDLGVNSFEQLCINFANEQLQHFVNKAVVTQEQEEYSTEQIQWYPVPLQDVHSCLDLISSRPHGILRILDDQTILPQATDHTFLQKCHYHHGNNPYYTKPKIPLPVFTVYHYAGAVTYQVHNFLNKNHDQFRTEVVELFARSRMKMVSALFQKVQDSYLQQRELGWRGKGQRQPHSTVAAHFQQSLSELTARLQRCKTTFIRCFKPNYVKLPGMFDVDYMSTQLRHAGILETITIRKEGYPIRIPYSFVMERYGILLAERSAIMSDKEHTMALLNFVGAEEGQYQLGLTKVFLKEVLFQRVEDKWTSTQTWAAVTIQRNIRGFICRRNFKFFKQKAIVLQSHIRGHQARKYYKRLRQSFTQFWATMMITRNTIKRRHWRERDKKERSQVKYRTSTNTQNSSYTGMDVGMLEIPAELSARLRSAAGRQHVSGVTEVAPPQVKAEHTLVLPIDIDSYPFSRFTKTTLKEGWDQPQGYSFQRPLTSLEPDDARTALEIYKLILRFVGDRDLSGWQEHLLGNYIIEKGQACPSLRDEILSQIAHTTWGREAEEKSLRSWLLLASCLSAFTPSPVLDKSLLKYVSDKGPGEYRSLCQHKLLTSLQLPSPASRLHPPTQLEWTANQRKGKMVLDVYTFNEEKMTAEVESWTTGEQLSSWLLHFRGLSEAPRGWSVSVLADEGWEDLAGCDFVMDLLAGTEPGAMMDMTHTHPDYLFNHNSNMTTTDLDDFIPPAPSMQAPGLPQRGGAPWDHREYQPSTASRGRHIDAYVDEIFDPVLDQGPGVSFLPI</sequence>
<dbReference type="GO" id="GO:0003774">
    <property type="term" value="F:cytoskeletal motor activity"/>
    <property type="evidence" value="ECO:0007669"/>
    <property type="project" value="UniProtKB-UniRule"/>
</dbReference>
<feature type="compositionally biased region" description="Basic residues" evidence="8">
    <location>
        <begin position="190"/>
        <end position="199"/>
    </location>
</feature>
<evidence type="ECO:0000256" key="1">
    <source>
        <dbReference type="ARBA" id="ARBA00008314"/>
    </source>
</evidence>
<dbReference type="PRINTS" id="PR00193">
    <property type="entry name" value="MYOSINHEAVY"/>
</dbReference>
<feature type="region of interest" description="Disordered" evidence="8">
    <location>
        <begin position="1570"/>
        <end position="1589"/>
    </location>
</feature>
<dbReference type="GO" id="GO:0005524">
    <property type="term" value="F:ATP binding"/>
    <property type="evidence" value="ECO:0007669"/>
    <property type="project" value="UniProtKB-UniRule"/>
</dbReference>
<feature type="compositionally biased region" description="Basic and acidic residues" evidence="8">
    <location>
        <begin position="619"/>
        <end position="628"/>
    </location>
</feature>
<dbReference type="InterPro" id="IPR000048">
    <property type="entry name" value="IQ_motif_EF-hand-BS"/>
</dbReference>
<feature type="region of interest" description="Disordered" evidence="8">
    <location>
        <begin position="541"/>
        <end position="575"/>
    </location>
</feature>
<feature type="compositionally biased region" description="Polar residues" evidence="8">
    <location>
        <begin position="602"/>
        <end position="617"/>
    </location>
</feature>
<gene>
    <name evidence="11" type="ORF">UPYG_G00136720</name>
</gene>
<reference evidence="11 12" key="1">
    <citation type="submission" date="2024-06" db="EMBL/GenBank/DDBJ databases">
        <authorList>
            <person name="Pan Q."/>
            <person name="Wen M."/>
            <person name="Jouanno E."/>
            <person name="Zahm M."/>
            <person name="Klopp C."/>
            <person name="Cabau C."/>
            <person name="Louis A."/>
            <person name="Berthelot C."/>
            <person name="Parey E."/>
            <person name="Roest Crollius H."/>
            <person name="Montfort J."/>
            <person name="Robinson-Rechavi M."/>
            <person name="Bouchez O."/>
            <person name="Lampietro C."/>
            <person name="Lopez Roques C."/>
            <person name="Donnadieu C."/>
            <person name="Postlethwait J."/>
            <person name="Bobe J."/>
            <person name="Verreycken H."/>
            <person name="Guiguen Y."/>
        </authorList>
    </citation>
    <scope>NUCLEOTIDE SEQUENCE [LARGE SCALE GENOMIC DNA]</scope>
    <source>
        <strain evidence="11">Up_M1</strain>
        <tissue evidence="11">Testis</tissue>
    </source>
</reference>
<dbReference type="PROSITE" id="PS50096">
    <property type="entry name" value="IQ"/>
    <property type="match status" value="2"/>
</dbReference>
<feature type="binding site" evidence="7">
    <location>
        <begin position="916"/>
        <end position="923"/>
    </location>
    <ligand>
        <name>ATP</name>
        <dbReference type="ChEBI" id="CHEBI:30616"/>
    </ligand>
</feature>
<dbReference type="Gene3D" id="1.20.5.190">
    <property type="match status" value="1"/>
</dbReference>
<evidence type="ECO:0000256" key="2">
    <source>
        <dbReference type="ARBA" id="ARBA00022741"/>
    </source>
</evidence>
<dbReference type="InterPro" id="IPR001609">
    <property type="entry name" value="Myosin_head_motor_dom-like"/>
</dbReference>
<dbReference type="InterPro" id="IPR038185">
    <property type="entry name" value="MyTH4_dom_sf"/>
</dbReference>
<keyword evidence="6 7" id="KW-0009">Actin-binding</keyword>
<dbReference type="InterPro" id="IPR000857">
    <property type="entry name" value="MyTH4_dom"/>
</dbReference>
<evidence type="ECO:0000256" key="4">
    <source>
        <dbReference type="ARBA" id="ARBA00023123"/>
    </source>
</evidence>
<dbReference type="PROSITE" id="PS51456">
    <property type="entry name" value="MYOSIN_MOTOR"/>
    <property type="match status" value="1"/>
</dbReference>
<feature type="compositionally biased region" description="Polar residues" evidence="8">
    <location>
        <begin position="173"/>
        <end position="183"/>
    </location>
</feature>
<dbReference type="Proteomes" id="UP001557470">
    <property type="component" value="Unassembled WGS sequence"/>
</dbReference>
<dbReference type="FunFam" id="1.10.10.820:FF:000001">
    <property type="entry name" value="Myosin heavy chain"/>
    <property type="match status" value="1"/>
</dbReference>
<dbReference type="Gene3D" id="1.10.10.820">
    <property type="match status" value="1"/>
</dbReference>
<feature type="compositionally biased region" description="Basic and acidic residues" evidence="8">
    <location>
        <begin position="9"/>
        <end position="21"/>
    </location>
</feature>
<evidence type="ECO:0000313" key="11">
    <source>
        <dbReference type="EMBL" id="KAL0984073.1"/>
    </source>
</evidence>
<dbReference type="PANTHER" id="PTHR22692:SF16">
    <property type="entry name" value="MYOSIN XVB"/>
    <property type="match status" value="1"/>
</dbReference>
<comment type="similarity">
    <text evidence="1 7">Belongs to the TRAFAC class myosin-kinesin ATPase superfamily. Myosin family.</text>
</comment>
<evidence type="ECO:0000259" key="10">
    <source>
        <dbReference type="PROSITE" id="PS51456"/>
    </source>
</evidence>
<dbReference type="Gene3D" id="3.40.850.10">
    <property type="entry name" value="Kinesin motor domain"/>
    <property type="match status" value="1"/>
</dbReference>
<feature type="compositionally biased region" description="Basic and acidic residues" evidence="8">
    <location>
        <begin position="65"/>
        <end position="75"/>
    </location>
</feature>
<feature type="compositionally biased region" description="Basic and acidic residues" evidence="8">
    <location>
        <begin position="261"/>
        <end position="273"/>
    </location>
</feature>
<dbReference type="Pfam" id="PF00063">
    <property type="entry name" value="Myosin_head"/>
    <property type="match status" value="1"/>
</dbReference>
<evidence type="ECO:0000256" key="6">
    <source>
        <dbReference type="ARBA" id="ARBA00023203"/>
    </source>
</evidence>
<dbReference type="InterPro" id="IPR027417">
    <property type="entry name" value="P-loop_NTPase"/>
</dbReference>
<evidence type="ECO:0000256" key="7">
    <source>
        <dbReference type="PROSITE-ProRule" id="PRU00782"/>
    </source>
</evidence>
<proteinExistence type="inferred from homology"/>
<evidence type="ECO:0000313" key="12">
    <source>
        <dbReference type="Proteomes" id="UP001557470"/>
    </source>
</evidence>
<comment type="caution">
    <text evidence="11">The sequence shown here is derived from an EMBL/GenBank/DDBJ whole genome shotgun (WGS) entry which is preliminary data.</text>
</comment>
<feature type="region of interest" description="Disordered" evidence="8">
    <location>
        <begin position="1"/>
        <end position="315"/>
    </location>
</feature>
<dbReference type="SMART" id="SM00139">
    <property type="entry name" value="MyTH4"/>
    <property type="match status" value="1"/>
</dbReference>
<evidence type="ECO:0000259" key="9">
    <source>
        <dbReference type="PROSITE" id="PS51016"/>
    </source>
</evidence>
<feature type="region of interest" description="Disordered" evidence="8">
    <location>
        <begin position="588"/>
        <end position="636"/>
    </location>
</feature>
<organism evidence="11 12">
    <name type="scientific">Umbra pygmaea</name>
    <name type="common">Eastern mudminnow</name>
    <dbReference type="NCBI Taxonomy" id="75934"/>
    <lineage>
        <taxon>Eukaryota</taxon>
        <taxon>Metazoa</taxon>
        <taxon>Chordata</taxon>
        <taxon>Craniata</taxon>
        <taxon>Vertebrata</taxon>
        <taxon>Euteleostomi</taxon>
        <taxon>Actinopterygii</taxon>
        <taxon>Neopterygii</taxon>
        <taxon>Teleostei</taxon>
        <taxon>Protacanthopterygii</taxon>
        <taxon>Esociformes</taxon>
        <taxon>Umbridae</taxon>
        <taxon>Umbra</taxon>
    </lineage>
</organism>
<keyword evidence="3 7" id="KW-0067">ATP-binding</keyword>
<dbReference type="InterPro" id="IPR051567">
    <property type="entry name" value="Unconventional_Myosin_ATPase"/>
</dbReference>
<dbReference type="Gene3D" id="1.20.58.530">
    <property type="match status" value="1"/>
</dbReference>
<dbReference type="SMART" id="SM00242">
    <property type="entry name" value="MYSc"/>
    <property type="match status" value="1"/>
</dbReference>
<dbReference type="GO" id="GO:0016459">
    <property type="term" value="C:myosin complex"/>
    <property type="evidence" value="ECO:0007669"/>
    <property type="project" value="UniProtKB-KW"/>
</dbReference>
<feature type="compositionally biased region" description="Basic and acidic residues" evidence="8">
    <location>
        <begin position="1571"/>
        <end position="1580"/>
    </location>
</feature>
<evidence type="ECO:0008006" key="13">
    <source>
        <dbReference type="Google" id="ProtNLM"/>
    </source>
</evidence>
<protein>
    <recommendedName>
        <fullName evidence="13">Myosin XV</fullName>
    </recommendedName>
</protein>
<keyword evidence="12" id="KW-1185">Reference proteome</keyword>
<feature type="compositionally biased region" description="Acidic residues" evidence="8">
    <location>
        <begin position="95"/>
        <end position="110"/>
    </location>
</feature>
<feature type="compositionally biased region" description="Polar residues" evidence="8">
    <location>
        <begin position="292"/>
        <end position="310"/>
    </location>
</feature>
<feature type="domain" description="Myosin motor" evidence="10">
    <location>
        <begin position="823"/>
        <end position="1498"/>
    </location>
</feature>
<feature type="compositionally biased region" description="Basic and acidic residues" evidence="8">
    <location>
        <begin position="200"/>
        <end position="243"/>
    </location>
</feature>
<keyword evidence="2 7" id="KW-0547">Nucleotide-binding</keyword>
<feature type="compositionally biased region" description="Acidic residues" evidence="8">
    <location>
        <begin position="76"/>
        <end position="88"/>
    </location>
</feature>
<dbReference type="Gene3D" id="3.30.70.1590">
    <property type="match status" value="1"/>
</dbReference>
<dbReference type="PROSITE" id="PS51016">
    <property type="entry name" value="MYTH4"/>
    <property type="match status" value="1"/>
</dbReference>
<evidence type="ECO:0000256" key="8">
    <source>
        <dbReference type="SAM" id="MobiDB-lite"/>
    </source>
</evidence>
<dbReference type="Pfam" id="PF00612">
    <property type="entry name" value="IQ"/>
    <property type="match status" value="2"/>
</dbReference>
<dbReference type="Gene3D" id="1.20.120.720">
    <property type="entry name" value="Myosin VI head, motor domain, U50 subdomain"/>
    <property type="match status" value="1"/>
</dbReference>
<feature type="compositionally biased region" description="Acidic residues" evidence="8">
    <location>
        <begin position="55"/>
        <end position="64"/>
    </location>
</feature>
<dbReference type="Pfam" id="PF00784">
    <property type="entry name" value="MyTH4"/>
    <property type="match status" value="1"/>
</dbReference>
<feature type="compositionally biased region" description="Polar residues" evidence="8">
    <location>
        <begin position="548"/>
        <end position="559"/>
    </location>
</feature>
<keyword evidence="4 7" id="KW-0518">Myosin</keyword>
<feature type="region of interest" description="Actin-binding" evidence="7">
    <location>
        <begin position="1378"/>
        <end position="1400"/>
    </location>
</feature>
<accession>A0ABD0XF51</accession>
<dbReference type="SUPFAM" id="SSF52540">
    <property type="entry name" value="P-loop containing nucleoside triphosphate hydrolases"/>
    <property type="match status" value="1"/>
</dbReference>
<dbReference type="Gene3D" id="1.25.40.530">
    <property type="entry name" value="MyTH4 domain"/>
    <property type="match status" value="1"/>
</dbReference>
<feature type="region of interest" description="Disordered" evidence="8">
    <location>
        <begin position="471"/>
        <end position="515"/>
    </location>
</feature>
<dbReference type="EMBL" id="JAGEUA010000004">
    <property type="protein sequence ID" value="KAL0984073.1"/>
    <property type="molecule type" value="Genomic_DNA"/>
</dbReference>
<evidence type="ECO:0000256" key="5">
    <source>
        <dbReference type="ARBA" id="ARBA00023175"/>
    </source>
</evidence>
<dbReference type="SMART" id="SM00015">
    <property type="entry name" value="IQ"/>
    <property type="match status" value="2"/>
</dbReference>
<evidence type="ECO:0000256" key="3">
    <source>
        <dbReference type="ARBA" id="ARBA00022840"/>
    </source>
</evidence>
<dbReference type="GO" id="GO:0003779">
    <property type="term" value="F:actin binding"/>
    <property type="evidence" value="ECO:0007669"/>
    <property type="project" value="UniProtKB-KW"/>
</dbReference>
<keyword evidence="5 7" id="KW-0505">Motor protein</keyword>
<dbReference type="InterPro" id="IPR036961">
    <property type="entry name" value="Kinesin_motor_dom_sf"/>
</dbReference>
<name>A0ABD0XF51_UMBPY</name>
<feature type="compositionally biased region" description="Basic and acidic residues" evidence="8">
    <location>
        <begin position="112"/>
        <end position="131"/>
    </location>
</feature>
<dbReference type="PANTHER" id="PTHR22692">
    <property type="entry name" value="MYOSIN VII, XV"/>
    <property type="match status" value="1"/>
</dbReference>
<feature type="domain" description="MyTH4" evidence="9">
    <location>
        <begin position="1664"/>
        <end position="1812"/>
    </location>
</feature>